<keyword evidence="2" id="KW-1185">Reference proteome</keyword>
<gene>
    <name evidence="1" type="ORF">DFH07DRAFT_831208</name>
</gene>
<dbReference type="AlphaFoldDB" id="A0AAD7IR54"/>
<reference evidence="1" key="1">
    <citation type="submission" date="2023-03" db="EMBL/GenBank/DDBJ databases">
        <title>Massive genome expansion in bonnet fungi (Mycena s.s.) driven by repeated elements and novel gene families across ecological guilds.</title>
        <authorList>
            <consortium name="Lawrence Berkeley National Laboratory"/>
            <person name="Harder C.B."/>
            <person name="Miyauchi S."/>
            <person name="Viragh M."/>
            <person name="Kuo A."/>
            <person name="Thoen E."/>
            <person name="Andreopoulos B."/>
            <person name="Lu D."/>
            <person name="Skrede I."/>
            <person name="Drula E."/>
            <person name="Henrissat B."/>
            <person name="Morin E."/>
            <person name="Kohler A."/>
            <person name="Barry K."/>
            <person name="LaButti K."/>
            <person name="Morin E."/>
            <person name="Salamov A."/>
            <person name="Lipzen A."/>
            <person name="Mereny Z."/>
            <person name="Hegedus B."/>
            <person name="Baldrian P."/>
            <person name="Stursova M."/>
            <person name="Weitz H."/>
            <person name="Taylor A."/>
            <person name="Grigoriev I.V."/>
            <person name="Nagy L.G."/>
            <person name="Martin F."/>
            <person name="Kauserud H."/>
        </authorList>
    </citation>
    <scope>NUCLEOTIDE SEQUENCE</scope>
    <source>
        <strain evidence="1">CBHHK188m</strain>
    </source>
</reference>
<dbReference type="EMBL" id="JARJLG010000095">
    <property type="protein sequence ID" value="KAJ7747123.1"/>
    <property type="molecule type" value="Genomic_DNA"/>
</dbReference>
<accession>A0AAD7IR54</accession>
<evidence type="ECO:0000313" key="1">
    <source>
        <dbReference type="EMBL" id="KAJ7747123.1"/>
    </source>
</evidence>
<sequence length="153" mass="17014">NHPRLVPLLQPSLNRPQFACAHTAPPVALPHKSWSLLAAAVYSRAPLPTPQKYILPPSRRRMRCSWPRFGPFFTSLLPGPPRYRRGFPHQPVFLSTTDFVRTPLPVSIHTCIFHYCAWAPSLASPPFLPIAPPTAGLVAVSTTHFSTHSVYCS</sequence>
<protein>
    <submittedName>
        <fullName evidence="1">Uncharacterized protein</fullName>
    </submittedName>
</protein>
<dbReference type="Proteomes" id="UP001215280">
    <property type="component" value="Unassembled WGS sequence"/>
</dbReference>
<organism evidence="1 2">
    <name type="scientific">Mycena maculata</name>
    <dbReference type="NCBI Taxonomy" id="230809"/>
    <lineage>
        <taxon>Eukaryota</taxon>
        <taxon>Fungi</taxon>
        <taxon>Dikarya</taxon>
        <taxon>Basidiomycota</taxon>
        <taxon>Agaricomycotina</taxon>
        <taxon>Agaricomycetes</taxon>
        <taxon>Agaricomycetidae</taxon>
        <taxon>Agaricales</taxon>
        <taxon>Marasmiineae</taxon>
        <taxon>Mycenaceae</taxon>
        <taxon>Mycena</taxon>
    </lineage>
</organism>
<comment type="caution">
    <text evidence="1">The sequence shown here is derived from an EMBL/GenBank/DDBJ whole genome shotgun (WGS) entry which is preliminary data.</text>
</comment>
<feature type="non-terminal residue" evidence="1">
    <location>
        <position position="153"/>
    </location>
</feature>
<evidence type="ECO:0000313" key="2">
    <source>
        <dbReference type="Proteomes" id="UP001215280"/>
    </source>
</evidence>
<name>A0AAD7IR54_9AGAR</name>
<proteinExistence type="predicted"/>